<dbReference type="GO" id="GO:0019185">
    <property type="term" value="C:snRNA-activating protein complex"/>
    <property type="evidence" value="ECO:0007669"/>
    <property type="project" value="TreeGrafter"/>
</dbReference>
<dbReference type="GO" id="GO:0042795">
    <property type="term" value="P:snRNA transcription by RNA polymerase II"/>
    <property type="evidence" value="ECO:0007669"/>
    <property type="project" value="TreeGrafter"/>
</dbReference>
<dbReference type="eggNOG" id="KOG2664">
    <property type="taxonomic scope" value="Eukaryota"/>
</dbReference>
<dbReference type="GO" id="GO:0005634">
    <property type="term" value="C:nucleus"/>
    <property type="evidence" value="ECO:0007669"/>
    <property type="project" value="UniProtKB-SubCell"/>
</dbReference>
<dbReference type="GO" id="GO:0003681">
    <property type="term" value="F:bent DNA binding"/>
    <property type="evidence" value="ECO:0007669"/>
    <property type="project" value="TreeGrafter"/>
</dbReference>
<evidence type="ECO:0000256" key="6">
    <source>
        <dbReference type="ARBA" id="ARBA00023242"/>
    </source>
</evidence>
<evidence type="ECO:0000256" key="3">
    <source>
        <dbReference type="ARBA" id="ARBA00023015"/>
    </source>
</evidence>
<dbReference type="InterPro" id="IPR022042">
    <property type="entry name" value="snRNA-activating_su3"/>
</dbReference>
<keyword evidence="5" id="KW-0804">Transcription</keyword>
<protein>
    <submittedName>
        <fullName evidence="7">Uncharacterized protein</fullName>
    </submittedName>
</protein>
<keyword evidence="3" id="KW-0805">Transcription regulation</keyword>
<dbReference type="STRING" id="296587.C1EI69"/>
<evidence type="ECO:0000256" key="1">
    <source>
        <dbReference type="ARBA" id="ARBA00004123"/>
    </source>
</evidence>
<dbReference type="KEGG" id="mis:MICPUN_73105"/>
<keyword evidence="6" id="KW-0539">Nucleus</keyword>
<name>C1EI69_MICCC</name>
<dbReference type="OMA" id="CQMCDVF"/>
<dbReference type="Proteomes" id="UP000002009">
    <property type="component" value="Chromosome 15"/>
</dbReference>
<dbReference type="EMBL" id="CP001333">
    <property type="protein sequence ID" value="ACO67629.1"/>
    <property type="molecule type" value="Genomic_DNA"/>
</dbReference>
<comment type="subcellular location">
    <subcellularLocation>
        <location evidence="1">Nucleus</location>
    </subcellularLocation>
</comment>
<keyword evidence="4" id="KW-0238">DNA-binding</keyword>
<dbReference type="RefSeq" id="XP_002506371.1">
    <property type="nucleotide sequence ID" value="XM_002506325.1"/>
</dbReference>
<dbReference type="GO" id="GO:0001046">
    <property type="term" value="F:core promoter sequence-specific DNA binding"/>
    <property type="evidence" value="ECO:0007669"/>
    <property type="project" value="TreeGrafter"/>
</dbReference>
<dbReference type="PANTHER" id="PTHR13421">
    <property type="entry name" value="SNRNA-ACTIVATING PROTEIN COMPLEX SUBUNIT 3"/>
    <property type="match status" value="1"/>
</dbReference>
<evidence type="ECO:0000313" key="7">
    <source>
        <dbReference type="EMBL" id="ACO67629.1"/>
    </source>
</evidence>
<comment type="similarity">
    <text evidence="2">Belongs to the SNAPC3/SRD2 family.</text>
</comment>
<organism evidence="7 8">
    <name type="scientific">Micromonas commoda (strain RCC299 / NOUM17 / CCMP2709)</name>
    <name type="common">Picoplanktonic green alga</name>
    <dbReference type="NCBI Taxonomy" id="296587"/>
    <lineage>
        <taxon>Eukaryota</taxon>
        <taxon>Viridiplantae</taxon>
        <taxon>Chlorophyta</taxon>
        <taxon>Mamiellophyceae</taxon>
        <taxon>Mamiellales</taxon>
        <taxon>Mamiellaceae</taxon>
        <taxon>Micromonas</taxon>
    </lineage>
</organism>
<dbReference type="GO" id="GO:0001006">
    <property type="term" value="F:RNA polymerase III type 3 promoter sequence-specific DNA binding"/>
    <property type="evidence" value="ECO:0007669"/>
    <property type="project" value="TreeGrafter"/>
</dbReference>
<evidence type="ECO:0000256" key="5">
    <source>
        <dbReference type="ARBA" id="ARBA00023163"/>
    </source>
</evidence>
<evidence type="ECO:0000256" key="4">
    <source>
        <dbReference type="ARBA" id="ARBA00023125"/>
    </source>
</evidence>
<evidence type="ECO:0000256" key="2">
    <source>
        <dbReference type="ARBA" id="ARBA00010410"/>
    </source>
</evidence>
<dbReference type="GeneID" id="8249481"/>
<dbReference type="OrthoDB" id="515020at2759"/>
<accession>C1EI69</accession>
<feature type="non-terminal residue" evidence="7">
    <location>
        <position position="114"/>
    </location>
</feature>
<dbReference type="Pfam" id="PF12251">
    <property type="entry name" value="SNAPC3"/>
    <property type="match status" value="1"/>
</dbReference>
<dbReference type="InParanoid" id="C1EI69"/>
<evidence type="ECO:0000313" key="8">
    <source>
        <dbReference type="Proteomes" id="UP000002009"/>
    </source>
</evidence>
<dbReference type="GO" id="GO:0042796">
    <property type="term" value="P:snRNA transcription by RNA polymerase III"/>
    <property type="evidence" value="ECO:0007669"/>
    <property type="project" value="TreeGrafter"/>
</dbReference>
<sequence length="114" mass="13566">PAYEAKDMAGVTFDDLEIVCGKPYLYVHMEEPHCEHPIVFRDVRLAHPDDPVDRRDYPARLFVGRKYRRKCQMCDVFEARHVTHKDRHAPCHPCFFCDQCFNCLHLNKDGEPWY</sequence>
<proteinExistence type="inferred from homology"/>
<keyword evidence="8" id="KW-1185">Reference proteome</keyword>
<dbReference type="GO" id="GO:0000978">
    <property type="term" value="F:RNA polymerase II cis-regulatory region sequence-specific DNA binding"/>
    <property type="evidence" value="ECO:0007669"/>
    <property type="project" value="TreeGrafter"/>
</dbReference>
<gene>
    <name evidence="7" type="ORF">MICPUN_73105</name>
</gene>
<dbReference type="AlphaFoldDB" id="C1EI69"/>
<reference evidence="7 8" key="1">
    <citation type="journal article" date="2009" name="Science">
        <title>Green evolution and dynamic adaptations revealed by genomes of the marine picoeukaryotes Micromonas.</title>
        <authorList>
            <person name="Worden A.Z."/>
            <person name="Lee J.H."/>
            <person name="Mock T."/>
            <person name="Rouze P."/>
            <person name="Simmons M.P."/>
            <person name="Aerts A.L."/>
            <person name="Allen A.E."/>
            <person name="Cuvelier M.L."/>
            <person name="Derelle E."/>
            <person name="Everett M.V."/>
            <person name="Foulon E."/>
            <person name="Grimwood J."/>
            <person name="Gundlach H."/>
            <person name="Henrissat B."/>
            <person name="Napoli C."/>
            <person name="McDonald S.M."/>
            <person name="Parker M.S."/>
            <person name="Rombauts S."/>
            <person name="Salamov A."/>
            <person name="Von Dassow P."/>
            <person name="Badger J.H."/>
            <person name="Coutinho P.M."/>
            <person name="Demir E."/>
            <person name="Dubchak I."/>
            <person name="Gentemann C."/>
            <person name="Eikrem W."/>
            <person name="Gready J.E."/>
            <person name="John U."/>
            <person name="Lanier W."/>
            <person name="Lindquist E.A."/>
            <person name="Lucas S."/>
            <person name="Mayer K.F."/>
            <person name="Moreau H."/>
            <person name="Not F."/>
            <person name="Otillar R."/>
            <person name="Panaud O."/>
            <person name="Pangilinan J."/>
            <person name="Paulsen I."/>
            <person name="Piegu B."/>
            <person name="Poliakov A."/>
            <person name="Robbens S."/>
            <person name="Schmutz J."/>
            <person name="Toulza E."/>
            <person name="Wyss T."/>
            <person name="Zelensky A."/>
            <person name="Zhou K."/>
            <person name="Armbrust E.V."/>
            <person name="Bhattacharya D."/>
            <person name="Goodenough U.W."/>
            <person name="Van de Peer Y."/>
            <person name="Grigoriev I.V."/>
        </authorList>
    </citation>
    <scope>NUCLEOTIDE SEQUENCE [LARGE SCALE GENOMIC DNA]</scope>
    <source>
        <strain evidence="8">RCC299 / NOUM17</strain>
    </source>
</reference>
<dbReference type="PANTHER" id="PTHR13421:SF16">
    <property type="entry name" value="SNRNA-ACTIVATING PROTEIN COMPLEX SUBUNIT 3"/>
    <property type="match status" value="1"/>
</dbReference>
<feature type="non-terminal residue" evidence="7">
    <location>
        <position position="1"/>
    </location>
</feature>